<dbReference type="RefSeq" id="WP_083617906.1">
    <property type="nucleotide sequence ID" value="NZ_LR734835.1"/>
</dbReference>
<gene>
    <name evidence="2" type="ORF">PL8927_170038</name>
</gene>
<protein>
    <recommendedName>
        <fullName evidence="1">Zinc-ribbon domain-containing protein</fullName>
    </recommendedName>
</protein>
<dbReference type="InterPro" id="IPR038587">
    <property type="entry name" value="Ribosomal_eL40_sf"/>
</dbReference>
<reference evidence="2" key="1">
    <citation type="submission" date="2019-10" db="EMBL/GenBank/DDBJ databases">
        <authorList>
            <consortium name="Genoscope - CEA"/>
            <person name="William W."/>
        </authorList>
    </citation>
    <scope>NUCLEOTIDE SEQUENCE [LARGE SCALE GENOMIC DNA]</scope>
    <source>
        <strain evidence="2">BBR_PRJEB10992</strain>
    </source>
</reference>
<feature type="domain" description="Zinc-ribbon" evidence="1">
    <location>
        <begin position="19"/>
        <end position="38"/>
    </location>
</feature>
<dbReference type="EMBL" id="CZCU02000079">
    <property type="protein sequence ID" value="VXD12357.1"/>
    <property type="molecule type" value="Genomic_DNA"/>
</dbReference>
<dbReference type="Proteomes" id="UP000184550">
    <property type="component" value="Unassembled WGS sequence"/>
</dbReference>
<dbReference type="AlphaFoldDB" id="A0A7Z9BJY5"/>
<accession>A0A7Z9BJY5</accession>
<sequence length="101" mass="11269">MSKIPILATNYETTMDKICPSCGFDNSQRAKFCIECGTLLTNSVSVNKPQILHPQSYNSKPSEFETDKFALLTPKQNSKVRDSSPLFVPPVFPDPMFPAIK</sequence>
<comment type="caution">
    <text evidence="2">The sequence shown here is derived from an EMBL/GenBank/DDBJ whole genome shotgun (WGS) entry which is preliminary data.</text>
</comment>
<name>A0A7Z9BJY5_9CYAN</name>
<dbReference type="Gene3D" id="4.10.1060.50">
    <property type="match status" value="1"/>
</dbReference>
<proteinExistence type="predicted"/>
<evidence type="ECO:0000313" key="2">
    <source>
        <dbReference type="EMBL" id="VXD12357.1"/>
    </source>
</evidence>
<keyword evidence="3" id="KW-1185">Reference proteome</keyword>
<dbReference type="Pfam" id="PF13240">
    <property type="entry name" value="Zn_Ribbon_1"/>
    <property type="match status" value="1"/>
</dbReference>
<dbReference type="InterPro" id="IPR026870">
    <property type="entry name" value="Zinc_ribbon_dom"/>
</dbReference>
<organism evidence="2 3">
    <name type="scientific">Planktothrix serta PCC 8927</name>
    <dbReference type="NCBI Taxonomy" id="671068"/>
    <lineage>
        <taxon>Bacteria</taxon>
        <taxon>Bacillati</taxon>
        <taxon>Cyanobacteriota</taxon>
        <taxon>Cyanophyceae</taxon>
        <taxon>Oscillatoriophycideae</taxon>
        <taxon>Oscillatoriales</taxon>
        <taxon>Microcoleaceae</taxon>
        <taxon>Planktothrix</taxon>
    </lineage>
</organism>
<evidence type="ECO:0000259" key="1">
    <source>
        <dbReference type="Pfam" id="PF13240"/>
    </source>
</evidence>
<evidence type="ECO:0000313" key="3">
    <source>
        <dbReference type="Proteomes" id="UP000184550"/>
    </source>
</evidence>